<sequence>MPAILVLHSSNSLIIRTLSAASTQHIIVGSALGGTTLVLLALILFFYTIWRRRQRHHRAQSPRYPHHNSNPESIPNAVTLRAASPPLRRLGMISVQSPPSPPPLAPAPRPPVRSRSTRWDLEKGNMSTPEPHPARLWSDSGGGGVSDAVNIGGGDGTPHDFNTPEISDPAEPVAATIETAPLSLLFCTMTTATTTAAPAALSEPTVSVPTTTTANDDLRMRPSVSSTFAAELSSLLESISIKSSYSSLRCGGLRAPPPRRAPSRTHKRPPGNEVAEYIRICFEVVKLGIS</sequence>
<keyword evidence="4" id="KW-1185">Reference proteome</keyword>
<dbReference type="InParanoid" id="A0A2T3AF13"/>
<dbReference type="Proteomes" id="UP000241462">
    <property type="component" value="Unassembled WGS sequence"/>
</dbReference>
<feature type="region of interest" description="Disordered" evidence="1">
    <location>
        <begin position="248"/>
        <end position="270"/>
    </location>
</feature>
<dbReference type="EMBL" id="KZ678399">
    <property type="protein sequence ID" value="PSR94345.1"/>
    <property type="molecule type" value="Genomic_DNA"/>
</dbReference>
<organism evidence="3 4">
    <name type="scientific">Coniella lustricola</name>
    <dbReference type="NCBI Taxonomy" id="2025994"/>
    <lineage>
        <taxon>Eukaryota</taxon>
        <taxon>Fungi</taxon>
        <taxon>Dikarya</taxon>
        <taxon>Ascomycota</taxon>
        <taxon>Pezizomycotina</taxon>
        <taxon>Sordariomycetes</taxon>
        <taxon>Sordariomycetidae</taxon>
        <taxon>Diaporthales</taxon>
        <taxon>Schizoparmaceae</taxon>
        <taxon>Coniella</taxon>
    </lineage>
</organism>
<feature type="compositionally biased region" description="Pro residues" evidence="1">
    <location>
        <begin position="98"/>
        <end position="111"/>
    </location>
</feature>
<gene>
    <name evidence="3" type="ORF">BD289DRAFT_472560</name>
</gene>
<keyword evidence="2" id="KW-1133">Transmembrane helix</keyword>
<feature type="region of interest" description="Disordered" evidence="1">
    <location>
        <begin position="91"/>
        <end position="140"/>
    </location>
</feature>
<name>A0A2T3AF13_9PEZI</name>
<protein>
    <submittedName>
        <fullName evidence="3">Uncharacterized protein</fullName>
    </submittedName>
</protein>
<evidence type="ECO:0000256" key="1">
    <source>
        <dbReference type="SAM" id="MobiDB-lite"/>
    </source>
</evidence>
<evidence type="ECO:0000313" key="4">
    <source>
        <dbReference type="Proteomes" id="UP000241462"/>
    </source>
</evidence>
<proteinExistence type="predicted"/>
<evidence type="ECO:0000256" key="2">
    <source>
        <dbReference type="SAM" id="Phobius"/>
    </source>
</evidence>
<keyword evidence="2" id="KW-0472">Membrane</keyword>
<feature type="transmembrane region" description="Helical" evidence="2">
    <location>
        <begin position="30"/>
        <end position="50"/>
    </location>
</feature>
<evidence type="ECO:0000313" key="3">
    <source>
        <dbReference type="EMBL" id="PSR94345.1"/>
    </source>
</evidence>
<accession>A0A2T3AF13</accession>
<reference evidence="3 4" key="1">
    <citation type="journal article" date="2018" name="Mycol. Prog.">
        <title>Coniella lustricola, a new species from submerged detritus.</title>
        <authorList>
            <person name="Raudabaugh D.B."/>
            <person name="Iturriaga T."/>
            <person name="Carver A."/>
            <person name="Mondo S."/>
            <person name="Pangilinan J."/>
            <person name="Lipzen A."/>
            <person name="He G."/>
            <person name="Amirebrahimi M."/>
            <person name="Grigoriev I.V."/>
            <person name="Miller A.N."/>
        </authorList>
    </citation>
    <scope>NUCLEOTIDE SEQUENCE [LARGE SCALE GENOMIC DNA]</scope>
    <source>
        <strain evidence="3 4">B22-T-1</strain>
    </source>
</reference>
<dbReference type="AlphaFoldDB" id="A0A2T3AF13"/>
<keyword evidence="2" id="KW-0812">Transmembrane</keyword>